<feature type="region of interest" description="Disordered" evidence="1">
    <location>
        <begin position="95"/>
        <end position="117"/>
    </location>
</feature>
<keyword evidence="4" id="KW-1185">Reference proteome</keyword>
<sequence>MEQYFFCLVNFGDNKLVVRSTEVRDFNPEHANDFEQDRKYDVLWQEQSGSFDGYFPAIIMCMAASLPELKQKARSVGVSRLPRSYELLLKAENHDSDGVISSDTSETKSKKNREWPL</sequence>
<feature type="compositionally biased region" description="Basic and acidic residues" evidence="1">
    <location>
        <begin position="105"/>
        <end position="117"/>
    </location>
</feature>
<organism evidence="3 4">
    <name type="scientific">Frankliniella fusca</name>
    <dbReference type="NCBI Taxonomy" id="407009"/>
    <lineage>
        <taxon>Eukaryota</taxon>
        <taxon>Metazoa</taxon>
        <taxon>Ecdysozoa</taxon>
        <taxon>Arthropoda</taxon>
        <taxon>Hexapoda</taxon>
        <taxon>Insecta</taxon>
        <taxon>Pterygota</taxon>
        <taxon>Neoptera</taxon>
        <taxon>Paraneoptera</taxon>
        <taxon>Thysanoptera</taxon>
        <taxon>Terebrantia</taxon>
        <taxon>Thripoidea</taxon>
        <taxon>Thripidae</taxon>
        <taxon>Frankliniella</taxon>
    </lineage>
</organism>
<reference evidence="3" key="1">
    <citation type="submission" date="2021-07" db="EMBL/GenBank/DDBJ databases">
        <authorList>
            <person name="Catto M.A."/>
            <person name="Jacobson A."/>
            <person name="Kennedy G."/>
            <person name="Labadie P."/>
            <person name="Hunt B.G."/>
            <person name="Srinivasan R."/>
        </authorList>
    </citation>
    <scope>NUCLEOTIDE SEQUENCE</scope>
    <source>
        <strain evidence="3">PL_HMW_Pooled</strain>
        <tissue evidence="3">Head</tissue>
    </source>
</reference>
<accession>A0AAE1HPQ1</accession>
<dbReference type="EMBL" id="JAHWGI010001223">
    <property type="protein sequence ID" value="KAK3925241.1"/>
    <property type="molecule type" value="Genomic_DNA"/>
</dbReference>
<protein>
    <submittedName>
        <fullName evidence="3">G protein-regulated inducer of neurite outgrowth 3</fullName>
    </submittedName>
</protein>
<proteinExistence type="predicted"/>
<evidence type="ECO:0000313" key="2">
    <source>
        <dbReference type="EMBL" id="KAK3916805.1"/>
    </source>
</evidence>
<evidence type="ECO:0000313" key="4">
    <source>
        <dbReference type="Proteomes" id="UP001219518"/>
    </source>
</evidence>
<reference evidence="3" key="2">
    <citation type="journal article" date="2023" name="BMC Genomics">
        <title>Pest status, molecular evolution, and epigenetic factors derived from the genome assembly of Frankliniella fusca, a thysanopteran phytovirus vector.</title>
        <authorList>
            <person name="Catto M.A."/>
            <person name="Labadie P.E."/>
            <person name="Jacobson A.L."/>
            <person name="Kennedy G.G."/>
            <person name="Srinivasan R."/>
            <person name="Hunt B.G."/>
        </authorList>
    </citation>
    <scope>NUCLEOTIDE SEQUENCE</scope>
    <source>
        <strain evidence="3">PL_HMW_Pooled</strain>
    </source>
</reference>
<dbReference type="EMBL" id="JAHWGI010000604">
    <property type="protein sequence ID" value="KAK3916805.1"/>
    <property type="molecule type" value="Genomic_DNA"/>
</dbReference>
<evidence type="ECO:0000313" key="3">
    <source>
        <dbReference type="EMBL" id="KAK3925241.1"/>
    </source>
</evidence>
<name>A0AAE1HPQ1_9NEOP</name>
<comment type="caution">
    <text evidence="3">The sequence shown here is derived from an EMBL/GenBank/DDBJ whole genome shotgun (WGS) entry which is preliminary data.</text>
</comment>
<gene>
    <name evidence="3" type="ORF">KUF71_002627</name>
    <name evidence="2" type="ORF">KUF71_006406</name>
</gene>
<dbReference type="Proteomes" id="UP001219518">
    <property type="component" value="Unassembled WGS sequence"/>
</dbReference>
<dbReference type="AlphaFoldDB" id="A0AAE1HPQ1"/>
<evidence type="ECO:0000256" key="1">
    <source>
        <dbReference type="SAM" id="MobiDB-lite"/>
    </source>
</evidence>